<feature type="transmembrane region" description="Helical" evidence="8">
    <location>
        <begin position="163"/>
        <end position="186"/>
    </location>
</feature>
<evidence type="ECO:0000256" key="8">
    <source>
        <dbReference type="SAM" id="Phobius"/>
    </source>
</evidence>
<evidence type="ECO:0000256" key="4">
    <source>
        <dbReference type="ARBA" id="ARBA00022475"/>
    </source>
</evidence>
<dbReference type="PANTHER" id="PTHR30472:SF24">
    <property type="entry name" value="FERRIC ENTEROBACTIN TRANSPORT SYSTEM PERMEASE PROTEIN FEPG"/>
    <property type="match status" value="1"/>
</dbReference>
<dbReference type="Pfam" id="PF01032">
    <property type="entry name" value="FecCD"/>
    <property type="match status" value="1"/>
</dbReference>
<dbReference type="InterPro" id="IPR000522">
    <property type="entry name" value="ABC_transptr_permease_BtuC"/>
</dbReference>
<evidence type="ECO:0000256" key="5">
    <source>
        <dbReference type="ARBA" id="ARBA00022692"/>
    </source>
</evidence>
<feature type="transmembrane region" description="Helical" evidence="8">
    <location>
        <begin position="136"/>
        <end position="156"/>
    </location>
</feature>
<evidence type="ECO:0000256" key="3">
    <source>
        <dbReference type="ARBA" id="ARBA00022448"/>
    </source>
</evidence>
<dbReference type="SUPFAM" id="SSF81345">
    <property type="entry name" value="ABC transporter involved in vitamin B12 uptake, BtuC"/>
    <property type="match status" value="1"/>
</dbReference>
<keyword evidence="7 8" id="KW-0472">Membrane</keyword>
<dbReference type="InterPro" id="IPR037294">
    <property type="entry name" value="ABC_BtuC-like"/>
</dbReference>
<comment type="caution">
    <text evidence="9">The sequence shown here is derived from an EMBL/GenBank/DDBJ whole genome shotgun (WGS) entry which is preliminary data.</text>
</comment>
<feature type="transmembrane region" description="Helical" evidence="8">
    <location>
        <begin position="112"/>
        <end position="130"/>
    </location>
</feature>
<accession>A0ABS5TWY4</accession>
<keyword evidence="5 8" id="KW-0812">Transmembrane</keyword>
<dbReference type="CDD" id="cd06550">
    <property type="entry name" value="TM_ABC_iron-siderophores_like"/>
    <property type="match status" value="1"/>
</dbReference>
<dbReference type="EMBL" id="JAHBOH010000001">
    <property type="protein sequence ID" value="MBT0993607.1"/>
    <property type="molecule type" value="Genomic_DNA"/>
</dbReference>
<dbReference type="Proteomes" id="UP000722125">
    <property type="component" value="Unassembled WGS sequence"/>
</dbReference>
<feature type="transmembrane region" description="Helical" evidence="8">
    <location>
        <begin position="206"/>
        <end position="226"/>
    </location>
</feature>
<protein>
    <submittedName>
        <fullName evidence="9">Iron chelate uptake ABC transporter family permease subunit</fullName>
    </submittedName>
</protein>
<name>A0ABS5TWY4_9CELL</name>
<sequence>MPATTVDRPAPGVLVARARRRRHTLGAAVTAGLALAVVVVLAWTLTLGSAGISPWDALRSALHLGSDPATDFIVRELRLPRALTSVLVGLALGVAGTVFQRLLGNTLASPDVLGISAGAGTAAVAALVLADLAGVGVSLLALVGALGTALLVYVLAWRRGVQGYRFILVGVGVAAFLSSITSYLVSRAEISDARAAMLWLTGSSGLAGPAQIATLAAGLVVLLPLALVLERRLVVIELGDDAALALGVHVERDRRALMLLGVALVALATAAAGPIAFVALMAGPVARRLVGGRTGDVLAAACVGALLMQLADVVAQEVMPSPLPTGVVTGLVGAPYVIWLLLAANRRGSAA</sequence>
<feature type="transmembrane region" description="Helical" evidence="8">
    <location>
        <begin position="323"/>
        <end position="344"/>
    </location>
</feature>
<reference evidence="9 10" key="1">
    <citation type="submission" date="2021-05" db="EMBL/GenBank/DDBJ databases">
        <title>Description of Cellulomonas sp. DKR-3 sp. nov.</title>
        <authorList>
            <person name="Dahal R.H."/>
            <person name="Chaudhary D.K."/>
        </authorList>
    </citation>
    <scope>NUCLEOTIDE SEQUENCE [LARGE SCALE GENOMIC DNA]</scope>
    <source>
        <strain evidence="9 10">DKR-3</strain>
    </source>
</reference>
<evidence type="ECO:0000256" key="6">
    <source>
        <dbReference type="ARBA" id="ARBA00022989"/>
    </source>
</evidence>
<gene>
    <name evidence="9" type="ORF">KIN34_04820</name>
</gene>
<keyword evidence="4" id="KW-1003">Cell membrane</keyword>
<feature type="transmembrane region" description="Helical" evidence="8">
    <location>
        <begin position="25"/>
        <end position="45"/>
    </location>
</feature>
<keyword evidence="6 8" id="KW-1133">Transmembrane helix</keyword>
<evidence type="ECO:0000256" key="2">
    <source>
        <dbReference type="ARBA" id="ARBA00007935"/>
    </source>
</evidence>
<comment type="similarity">
    <text evidence="2">Belongs to the binding-protein-dependent transport system permease family. FecCD subfamily.</text>
</comment>
<keyword evidence="10" id="KW-1185">Reference proteome</keyword>
<evidence type="ECO:0000256" key="1">
    <source>
        <dbReference type="ARBA" id="ARBA00004651"/>
    </source>
</evidence>
<evidence type="ECO:0000256" key="7">
    <source>
        <dbReference type="ARBA" id="ARBA00023136"/>
    </source>
</evidence>
<proteinExistence type="inferred from homology"/>
<organism evidence="9 10">
    <name type="scientific">Cellulomonas fulva</name>
    <dbReference type="NCBI Taxonomy" id="2835530"/>
    <lineage>
        <taxon>Bacteria</taxon>
        <taxon>Bacillati</taxon>
        <taxon>Actinomycetota</taxon>
        <taxon>Actinomycetes</taxon>
        <taxon>Micrococcales</taxon>
        <taxon>Cellulomonadaceae</taxon>
        <taxon>Cellulomonas</taxon>
    </lineage>
</organism>
<dbReference type="PANTHER" id="PTHR30472">
    <property type="entry name" value="FERRIC ENTEROBACTIN TRANSPORT SYSTEM PERMEASE PROTEIN"/>
    <property type="match status" value="1"/>
</dbReference>
<comment type="subcellular location">
    <subcellularLocation>
        <location evidence="1">Cell membrane</location>
        <topology evidence="1">Multi-pass membrane protein</topology>
    </subcellularLocation>
</comment>
<feature type="transmembrane region" description="Helical" evidence="8">
    <location>
        <begin position="82"/>
        <end position="100"/>
    </location>
</feature>
<keyword evidence="3" id="KW-0813">Transport</keyword>
<evidence type="ECO:0000313" key="9">
    <source>
        <dbReference type="EMBL" id="MBT0993607.1"/>
    </source>
</evidence>
<dbReference type="Gene3D" id="1.10.3470.10">
    <property type="entry name" value="ABC transporter involved in vitamin B12 uptake, BtuC"/>
    <property type="match status" value="1"/>
</dbReference>
<evidence type="ECO:0000313" key="10">
    <source>
        <dbReference type="Proteomes" id="UP000722125"/>
    </source>
</evidence>
<feature type="transmembrane region" description="Helical" evidence="8">
    <location>
        <begin position="256"/>
        <end position="282"/>
    </location>
</feature>